<dbReference type="AlphaFoldDB" id="A0A4R4YQB1"/>
<feature type="signal peptide" evidence="1">
    <location>
        <begin position="1"/>
        <end position="23"/>
    </location>
</feature>
<proteinExistence type="predicted"/>
<sequence>MKKTMTALAACAVLAVGAVPAHAAPEDPVRALTTKPVAGHGVRFTETATVVDGLEERQQKSRFDSKGVAALDITATTIDSERTDHRHPARMQDVRLLWRPGRSSGGGYEV</sequence>
<keyword evidence="1" id="KW-0732">Signal</keyword>
<comment type="caution">
    <text evidence="2">The sequence shown here is derived from an EMBL/GenBank/DDBJ whole genome shotgun (WGS) entry which is preliminary data.</text>
</comment>
<organism evidence="2 3">
    <name type="scientific">Nonomuraea terrae</name>
    <dbReference type="NCBI Taxonomy" id="2530383"/>
    <lineage>
        <taxon>Bacteria</taxon>
        <taxon>Bacillati</taxon>
        <taxon>Actinomycetota</taxon>
        <taxon>Actinomycetes</taxon>
        <taxon>Streptosporangiales</taxon>
        <taxon>Streptosporangiaceae</taxon>
        <taxon>Nonomuraea</taxon>
    </lineage>
</organism>
<protein>
    <submittedName>
        <fullName evidence="2">Uncharacterized protein</fullName>
    </submittedName>
</protein>
<name>A0A4R4YQB1_9ACTN</name>
<evidence type="ECO:0000256" key="1">
    <source>
        <dbReference type="SAM" id="SignalP"/>
    </source>
</evidence>
<reference evidence="2 3" key="1">
    <citation type="submission" date="2019-03" db="EMBL/GenBank/DDBJ databases">
        <title>Draft genome sequences of novel Actinobacteria.</title>
        <authorList>
            <person name="Sahin N."/>
            <person name="Ay H."/>
            <person name="Saygin H."/>
        </authorList>
    </citation>
    <scope>NUCLEOTIDE SEQUENCE [LARGE SCALE GENOMIC DNA]</scope>
    <source>
        <strain evidence="2 3">CH32</strain>
    </source>
</reference>
<keyword evidence="3" id="KW-1185">Reference proteome</keyword>
<dbReference type="EMBL" id="SMKQ01000056">
    <property type="protein sequence ID" value="TDD46790.1"/>
    <property type="molecule type" value="Genomic_DNA"/>
</dbReference>
<accession>A0A4R4YQB1</accession>
<dbReference type="Proteomes" id="UP000295302">
    <property type="component" value="Unassembled WGS sequence"/>
</dbReference>
<feature type="chain" id="PRO_5020727895" evidence="1">
    <location>
        <begin position="24"/>
        <end position="110"/>
    </location>
</feature>
<dbReference type="RefSeq" id="WP_132614626.1">
    <property type="nucleotide sequence ID" value="NZ_SMKQ01000056.1"/>
</dbReference>
<evidence type="ECO:0000313" key="3">
    <source>
        <dbReference type="Proteomes" id="UP000295302"/>
    </source>
</evidence>
<evidence type="ECO:0000313" key="2">
    <source>
        <dbReference type="EMBL" id="TDD46790.1"/>
    </source>
</evidence>
<gene>
    <name evidence="2" type="ORF">E1286_19825</name>
</gene>